<evidence type="ECO:0000256" key="5">
    <source>
        <dbReference type="ARBA" id="ARBA00022984"/>
    </source>
</evidence>
<evidence type="ECO:0000313" key="13">
    <source>
        <dbReference type="Proteomes" id="UP000643810"/>
    </source>
</evidence>
<feature type="compositionally biased region" description="Basic residues" evidence="8">
    <location>
        <begin position="444"/>
        <end position="462"/>
    </location>
</feature>
<keyword evidence="9" id="KW-0812">Transmembrane</keyword>
<feature type="chain" id="PRO_5045989655" evidence="10">
    <location>
        <begin position="31"/>
        <end position="497"/>
    </location>
</feature>
<dbReference type="InterPro" id="IPR018044">
    <property type="entry name" value="Peptidase_S11"/>
</dbReference>
<dbReference type="PANTHER" id="PTHR21581">
    <property type="entry name" value="D-ALANYL-D-ALANINE CARBOXYPEPTIDASE"/>
    <property type="match status" value="1"/>
</dbReference>
<keyword evidence="9" id="KW-0472">Membrane</keyword>
<feature type="region of interest" description="Disordered" evidence="8">
    <location>
        <begin position="437"/>
        <end position="497"/>
    </location>
</feature>
<protein>
    <submittedName>
        <fullName evidence="12">D-alanyl-D-alanine carboxypeptidase</fullName>
    </submittedName>
</protein>
<evidence type="ECO:0000259" key="11">
    <source>
        <dbReference type="Pfam" id="PF00768"/>
    </source>
</evidence>
<dbReference type="PRINTS" id="PR00725">
    <property type="entry name" value="DADACBPTASE1"/>
</dbReference>
<evidence type="ECO:0000256" key="2">
    <source>
        <dbReference type="ARBA" id="ARBA00022729"/>
    </source>
</evidence>
<accession>A0ABR7GFY4</accession>
<evidence type="ECO:0000256" key="10">
    <source>
        <dbReference type="SAM" id="SignalP"/>
    </source>
</evidence>
<keyword evidence="5" id="KW-0573">Peptidoglycan synthesis</keyword>
<evidence type="ECO:0000313" key="12">
    <source>
        <dbReference type="EMBL" id="MBC5686370.1"/>
    </source>
</evidence>
<sequence>MNRIKKWIALCLAGAITAVSSLGSAINTQAAEYWPDNVSVTSGAAIVVEMETGTVLYEKNADTSHYPASITKVMTALLALENCDLDEIVTFSEEAVYGNEGDTSHIAREVGEEMTLENCLYGMMLESANECAWAIGEHVGGGSMDKFVEMMNAKAKELGCTGTHFANPNGLPNPDHYVTARDMALIARAAYQYPEFRKISSTRAYTIPADNKKEAYNCNNTHGMISNHRGSSNLYEYALGGKTGYTDEAGNTLVTYAQKNGMTLLCVILDSNNPAHYNDTENLFEYCFQNFSLYSVADNVNLSDMSDQAALESLSDKIDLIRVDEDGVVVLPNTASFTDAQATVTPTDKNADKGAVAKISYTYAGKQVGGANVIYEKNTKATYPFHNISADEGGSKVKYFRIDFKTILLVIGIILIFLLAVYVWNVMSGQILLSHHRKNEDRKKRSRYRQISRNKRRKRKAAASRAASSRGTATRRQPNRTSGKPIHRNTKRSKRTR</sequence>
<feature type="compositionally biased region" description="Basic residues" evidence="8">
    <location>
        <begin position="485"/>
        <end position="497"/>
    </location>
</feature>
<keyword evidence="3" id="KW-0378">Hydrolase</keyword>
<dbReference type="GO" id="GO:0004180">
    <property type="term" value="F:carboxypeptidase activity"/>
    <property type="evidence" value="ECO:0007669"/>
    <property type="project" value="UniProtKB-KW"/>
</dbReference>
<dbReference type="InterPro" id="IPR001967">
    <property type="entry name" value="Peptidase_S11_N"/>
</dbReference>
<evidence type="ECO:0000256" key="1">
    <source>
        <dbReference type="ARBA" id="ARBA00007164"/>
    </source>
</evidence>
<evidence type="ECO:0000256" key="7">
    <source>
        <dbReference type="RuleBase" id="RU004016"/>
    </source>
</evidence>
<comment type="caution">
    <text evidence="12">The sequence shown here is derived from an EMBL/GenBank/DDBJ whole genome shotgun (WGS) entry which is preliminary data.</text>
</comment>
<feature type="compositionally biased region" description="Low complexity" evidence="8">
    <location>
        <begin position="463"/>
        <end position="476"/>
    </location>
</feature>
<feature type="domain" description="Peptidase S11 D-alanyl-D-alanine carboxypeptidase A N-terminal" evidence="11">
    <location>
        <begin position="38"/>
        <end position="272"/>
    </location>
</feature>
<keyword evidence="2 10" id="KW-0732">Signal</keyword>
<keyword evidence="12" id="KW-0645">Protease</keyword>
<evidence type="ECO:0000256" key="6">
    <source>
        <dbReference type="ARBA" id="ARBA00023316"/>
    </source>
</evidence>
<reference evidence="12 13" key="1">
    <citation type="submission" date="2020-08" db="EMBL/GenBank/DDBJ databases">
        <title>Genome public.</title>
        <authorList>
            <person name="Liu C."/>
            <person name="Sun Q."/>
        </authorList>
    </citation>
    <scope>NUCLEOTIDE SEQUENCE [LARGE SCALE GENOMIC DNA]</scope>
    <source>
        <strain evidence="12 13">NSJ-9</strain>
    </source>
</reference>
<proteinExistence type="inferred from homology"/>
<evidence type="ECO:0000256" key="4">
    <source>
        <dbReference type="ARBA" id="ARBA00022960"/>
    </source>
</evidence>
<dbReference type="InterPro" id="IPR012338">
    <property type="entry name" value="Beta-lactam/transpept-like"/>
</dbReference>
<dbReference type="PANTHER" id="PTHR21581:SF33">
    <property type="entry name" value="D-ALANYL-D-ALANINE CARBOXYPEPTIDASE DACB"/>
    <property type="match status" value="1"/>
</dbReference>
<feature type="transmembrane region" description="Helical" evidence="9">
    <location>
        <begin position="407"/>
        <end position="433"/>
    </location>
</feature>
<keyword evidence="4" id="KW-0133">Cell shape</keyword>
<comment type="similarity">
    <text evidence="1 7">Belongs to the peptidase S11 family.</text>
</comment>
<evidence type="ECO:0000256" key="8">
    <source>
        <dbReference type="SAM" id="MobiDB-lite"/>
    </source>
</evidence>
<keyword evidence="12" id="KW-0121">Carboxypeptidase</keyword>
<dbReference type="Proteomes" id="UP000643810">
    <property type="component" value="Unassembled WGS sequence"/>
</dbReference>
<dbReference type="EMBL" id="JACOPG010000002">
    <property type="protein sequence ID" value="MBC5686370.1"/>
    <property type="molecule type" value="Genomic_DNA"/>
</dbReference>
<evidence type="ECO:0000256" key="9">
    <source>
        <dbReference type="SAM" id="Phobius"/>
    </source>
</evidence>
<keyword evidence="13" id="KW-1185">Reference proteome</keyword>
<dbReference type="Gene3D" id="3.40.710.10">
    <property type="entry name" value="DD-peptidase/beta-lactamase superfamily"/>
    <property type="match status" value="1"/>
</dbReference>
<evidence type="ECO:0000256" key="3">
    <source>
        <dbReference type="ARBA" id="ARBA00022801"/>
    </source>
</evidence>
<name>A0ABR7GFY4_9FIRM</name>
<organism evidence="12 13">
    <name type="scientific">Roseburia lenta</name>
    <dbReference type="NCBI Taxonomy" id="2763061"/>
    <lineage>
        <taxon>Bacteria</taxon>
        <taxon>Bacillati</taxon>
        <taxon>Bacillota</taxon>
        <taxon>Clostridia</taxon>
        <taxon>Lachnospirales</taxon>
        <taxon>Lachnospiraceae</taxon>
        <taxon>Roseburia</taxon>
    </lineage>
</organism>
<keyword evidence="6" id="KW-0961">Cell wall biogenesis/degradation</keyword>
<dbReference type="RefSeq" id="WP_186854234.1">
    <property type="nucleotide sequence ID" value="NZ_JACOPG010000002.1"/>
</dbReference>
<feature type="signal peptide" evidence="10">
    <location>
        <begin position="1"/>
        <end position="30"/>
    </location>
</feature>
<gene>
    <name evidence="12" type="ORF">H8R94_07080</name>
</gene>
<keyword evidence="9" id="KW-1133">Transmembrane helix</keyword>
<dbReference type="Pfam" id="PF00768">
    <property type="entry name" value="Peptidase_S11"/>
    <property type="match status" value="1"/>
</dbReference>
<dbReference type="SUPFAM" id="SSF56601">
    <property type="entry name" value="beta-lactamase/transpeptidase-like"/>
    <property type="match status" value="1"/>
</dbReference>